<evidence type="ECO:0000313" key="2">
    <source>
        <dbReference type="Proteomes" id="UP000689195"/>
    </source>
</evidence>
<reference evidence="1" key="1">
    <citation type="submission" date="2021-01" db="EMBL/GenBank/DDBJ databases">
        <authorList>
            <consortium name="Genoscope - CEA"/>
            <person name="William W."/>
        </authorList>
    </citation>
    <scope>NUCLEOTIDE SEQUENCE</scope>
</reference>
<protein>
    <submittedName>
        <fullName evidence="1">Uncharacterized protein</fullName>
    </submittedName>
</protein>
<dbReference type="Proteomes" id="UP000689195">
    <property type="component" value="Unassembled WGS sequence"/>
</dbReference>
<dbReference type="AlphaFoldDB" id="A0A8S1UW60"/>
<comment type="caution">
    <text evidence="1">The sequence shown here is derived from an EMBL/GenBank/DDBJ whole genome shotgun (WGS) entry which is preliminary data.</text>
</comment>
<gene>
    <name evidence="1" type="ORF">PPENT_87.1.T0490239</name>
</gene>
<evidence type="ECO:0000313" key="1">
    <source>
        <dbReference type="EMBL" id="CAD8168684.1"/>
    </source>
</evidence>
<sequence>MNFKIRPDIFVKMKQGSISNFFSKQSKYQELVQDSIIQKFDWLFTKVQDVKEQ</sequence>
<accession>A0A8S1UW60</accession>
<dbReference type="EMBL" id="CAJJDO010000049">
    <property type="protein sequence ID" value="CAD8168684.1"/>
    <property type="molecule type" value="Genomic_DNA"/>
</dbReference>
<organism evidence="1 2">
    <name type="scientific">Paramecium pentaurelia</name>
    <dbReference type="NCBI Taxonomy" id="43138"/>
    <lineage>
        <taxon>Eukaryota</taxon>
        <taxon>Sar</taxon>
        <taxon>Alveolata</taxon>
        <taxon>Ciliophora</taxon>
        <taxon>Intramacronucleata</taxon>
        <taxon>Oligohymenophorea</taxon>
        <taxon>Peniculida</taxon>
        <taxon>Parameciidae</taxon>
        <taxon>Paramecium</taxon>
    </lineage>
</organism>
<keyword evidence="2" id="KW-1185">Reference proteome</keyword>
<proteinExistence type="predicted"/>
<name>A0A8S1UW60_9CILI</name>